<proteinExistence type="inferred from homology"/>
<dbReference type="Gene3D" id="3.20.20.140">
    <property type="entry name" value="Metal-dependent hydrolases"/>
    <property type="match status" value="1"/>
</dbReference>
<dbReference type="FunCoup" id="A0A0H2RL02">
    <property type="interactions" value="390"/>
</dbReference>
<comment type="subcellular location">
    <subcellularLocation>
        <location evidence="1">Nucleus</location>
    </subcellularLocation>
</comment>
<dbReference type="PANTHER" id="PTHR13031">
    <property type="entry name" value="RIBONUCLEASE P SUBUNIT P30"/>
    <property type="match status" value="1"/>
</dbReference>
<dbReference type="GO" id="GO:0005655">
    <property type="term" value="C:nucleolar ribonuclease P complex"/>
    <property type="evidence" value="ECO:0007669"/>
    <property type="project" value="TreeGrafter"/>
</dbReference>
<feature type="compositionally biased region" description="Polar residues" evidence="4">
    <location>
        <begin position="379"/>
        <end position="391"/>
    </location>
</feature>
<feature type="compositionally biased region" description="Basic residues" evidence="4">
    <location>
        <begin position="405"/>
        <end position="416"/>
    </location>
</feature>
<dbReference type="Pfam" id="PF01876">
    <property type="entry name" value="RNase_P_p30"/>
    <property type="match status" value="1"/>
</dbReference>
<feature type="compositionally biased region" description="Low complexity" evidence="4">
    <location>
        <begin position="345"/>
        <end position="357"/>
    </location>
</feature>
<feature type="region of interest" description="Disordered" evidence="4">
    <location>
        <begin position="1"/>
        <end position="35"/>
    </location>
</feature>
<dbReference type="AlphaFoldDB" id="A0A0H2RL02"/>
<keyword evidence="3" id="KW-0819">tRNA processing</keyword>
<dbReference type="InterPro" id="IPR016195">
    <property type="entry name" value="Pol/histidinol_Pase-like"/>
</dbReference>
<sequence>MYVDLNVTIPAPAIQPQKHGQSSKKSKGKQQQAESLAQPTATVAFNAAQLAKIESRIDLLVRLGYTVLALTQNAVSKVDTKTHTNTLDALLPNLRKREGVLFLKRLTIELDNESEKGFGLTQAATQLFSSYDIIALRPTTPSTLSLACLSHTTPSPLTAHIISIPLTSPQTLRLKHTLVRTAIKNGAVFEIDYSGALEDNDSERRNWWAGAREMTRVTKGKSLVLSSGTESCQLLRAPRDAGNLLTLAGLAQDQAHHAATSTPKSLILRAQTRKTYRAILSEPKLIMPETNFQSLIAKETQSEMSVAASSSQPPESPPPALPQVSENEDVNPHSTTVLPVPPPQSSSGAEKASSSTALNGGANGKKRSHDQLNLDELETPTSNPQNATSKNLHPPNGGGGEGSGSRKRKKKGKDKT</sequence>
<dbReference type="EMBL" id="KQ085980">
    <property type="protein sequence ID" value="KLO12317.1"/>
    <property type="molecule type" value="Genomic_DNA"/>
</dbReference>
<dbReference type="InterPro" id="IPR002738">
    <property type="entry name" value="RNase_P_p30"/>
</dbReference>
<dbReference type="GO" id="GO:0003723">
    <property type="term" value="F:RNA binding"/>
    <property type="evidence" value="ECO:0007669"/>
    <property type="project" value="TreeGrafter"/>
</dbReference>
<accession>A0A0H2RL02</accession>
<dbReference type="InParanoid" id="A0A0H2RL02"/>
<dbReference type="STRING" id="27342.A0A0H2RL02"/>
<dbReference type="Proteomes" id="UP000053477">
    <property type="component" value="Unassembled WGS sequence"/>
</dbReference>
<dbReference type="OrthoDB" id="17948at2759"/>
<name>A0A0H2RL02_9AGAM</name>
<protein>
    <submittedName>
        <fullName evidence="5">PHP domain-like protein</fullName>
    </submittedName>
</protein>
<keyword evidence="6" id="KW-1185">Reference proteome</keyword>
<evidence type="ECO:0000313" key="5">
    <source>
        <dbReference type="EMBL" id="KLO12317.1"/>
    </source>
</evidence>
<comment type="similarity">
    <text evidence="2">Belongs to the eukaryotic/archaeal RNase P protein component 3 family.</text>
</comment>
<evidence type="ECO:0000256" key="1">
    <source>
        <dbReference type="ARBA" id="ARBA00004123"/>
    </source>
</evidence>
<feature type="region of interest" description="Disordered" evidence="4">
    <location>
        <begin position="300"/>
        <end position="416"/>
    </location>
</feature>
<evidence type="ECO:0000256" key="2">
    <source>
        <dbReference type="ARBA" id="ARBA00007331"/>
    </source>
</evidence>
<reference evidence="5 6" key="1">
    <citation type="submission" date="2015-04" db="EMBL/GenBank/DDBJ databases">
        <title>Complete genome sequence of Schizopora paradoxa KUC8140, a cosmopolitan wood degrader in East Asia.</title>
        <authorList>
            <consortium name="DOE Joint Genome Institute"/>
            <person name="Min B."/>
            <person name="Park H."/>
            <person name="Jang Y."/>
            <person name="Kim J.-J."/>
            <person name="Kim K.H."/>
            <person name="Pangilinan J."/>
            <person name="Lipzen A."/>
            <person name="Riley R."/>
            <person name="Grigoriev I.V."/>
            <person name="Spatafora J.W."/>
            <person name="Choi I.-G."/>
        </authorList>
    </citation>
    <scope>NUCLEOTIDE SEQUENCE [LARGE SCALE GENOMIC DNA]</scope>
    <source>
        <strain evidence="5 6">KUC8140</strain>
    </source>
</reference>
<evidence type="ECO:0000313" key="6">
    <source>
        <dbReference type="Proteomes" id="UP000053477"/>
    </source>
</evidence>
<organism evidence="5 6">
    <name type="scientific">Schizopora paradoxa</name>
    <dbReference type="NCBI Taxonomy" id="27342"/>
    <lineage>
        <taxon>Eukaryota</taxon>
        <taxon>Fungi</taxon>
        <taxon>Dikarya</taxon>
        <taxon>Basidiomycota</taxon>
        <taxon>Agaricomycotina</taxon>
        <taxon>Agaricomycetes</taxon>
        <taxon>Hymenochaetales</taxon>
        <taxon>Schizoporaceae</taxon>
        <taxon>Schizopora</taxon>
    </lineage>
</organism>
<gene>
    <name evidence="5" type="ORF">SCHPADRAFT_905228</name>
</gene>
<dbReference type="SUPFAM" id="SSF89550">
    <property type="entry name" value="PHP domain-like"/>
    <property type="match status" value="1"/>
</dbReference>
<evidence type="ECO:0000256" key="4">
    <source>
        <dbReference type="SAM" id="MobiDB-lite"/>
    </source>
</evidence>
<evidence type="ECO:0000256" key="3">
    <source>
        <dbReference type="ARBA" id="ARBA00022694"/>
    </source>
</evidence>
<dbReference type="PANTHER" id="PTHR13031:SF0">
    <property type="entry name" value="RIBONUCLEASE P PROTEIN SUBUNIT P30"/>
    <property type="match status" value="1"/>
</dbReference>
<dbReference type="GO" id="GO:0008033">
    <property type="term" value="P:tRNA processing"/>
    <property type="evidence" value="ECO:0007669"/>
    <property type="project" value="UniProtKB-KW"/>
</dbReference>